<dbReference type="GO" id="GO:0008999">
    <property type="term" value="F:protein-N-terminal-alanine acetyltransferase activity"/>
    <property type="evidence" value="ECO:0007669"/>
    <property type="project" value="TreeGrafter"/>
</dbReference>
<keyword evidence="3" id="KW-1185">Reference proteome</keyword>
<dbReference type="Gene3D" id="3.40.630.30">
    <property type="match status" value="1"/>
</dbReference>
<sequence length="190" mass="21994">MHHSSTSPFRPFPTLETSRLRLRALRYSDLEDIYEYASNPLVSRNVLWDTHRSRGETKDFLDITMNSYKYGDRAPFGIERKDSGKVIGTIDFVHWDRGHANGEIGYTLAPDHWNQGFGSEAAREIIRFGFEDMGLHRIEARCFIENTASAKVMEKVGMVHEGTLRRSLLIQGIRRDVMIYAILKTEWKNN</sequence>
<keyword evidence="2" id="KW-0808">Transferase</keyword>
<dbReference type="InterPro" id="IPR000182">
    <property type="entry name" value="GNAT_dom"/>
</dbReference>
<dbReference type="CDD" id="cd04301">
    <property type="entry name" value="NAT_SF"/>
    <property type="match status" value="1"/>
</dbReference>
<dbReference type="InterPro" id="IPR016181">
    <property type="entry name" value="Acyl_CoA_acyltransferase"/>
</dbReference>
<dbReference type="InterPro" id="IPR051531">
    <property type="entry name" value="N-acetyltransferase"/>
</dbReference>
<dbReference type="EMBL" id="FNNC01000006">
    <property type="protein sequence ID" value="SDW86396.1"/>
    <property type="molecule type" value="Genomic_DNA"/>
</dbReference>
<name>A0A1H2X0V2_9BACI</name>
<dbReference type="OrthoDB" id="9785602at2"/>
<protein>
    <submittedName>
        <fullName evidence="2">Ribosomal-protein-alanine N-acetyltransferase</fullName>
    </submittedName>
</protein>
<dbReference type="PROSITE" id="PS51186">
    <property type="entry name" value="GNAT"/>
    <property type="match status" value="1"/>
</dbReference>
<dbReference type="Pfam" id="PF13302">
    <property type="entry name" value="Acetyltransf_3"/>
    <property type="match status" value="1"/>
</dbReference>
<evidence type="ECO:0000259" key="1">
    <source>
        <dbReference type="PROSITE" id="PS51186"/>
    </source>
</evidence>
<dbReference type="PANTHER" id="PTHR43792">
    <property type="entry name" value="GNAT FAMILY, PUTATIVE (AFU_ORTHOLOGUE AFUA_3G00765)-RELATED-RELATED"/>
    <property type="match status" value="1"/>
</dbReference>
<proteinExistence type="predicted"/>
<dbReference type="PANTHER" id="PTHR43792:SF9">
    <property type="entry name" value="RIBOSOMAL-PROTEIN-ALANINE ACETYLTRANSFERASE"/>
    <property type="match status" value="1"/>
</dbReference>
<evidence type="ECO:0000313" key="3">
    <source>
        <dbReference type="Proteomes" id="UP000199488"/>
    </source>
</evidence>
<gene>
    <name evidence="2" type="ORF">SAMN05421781_2587</name>
</gene>
<reference evidence="2 3" key="1">
    <citation type="submission" date="2016-10" db="EMBL/GenBank/DDBJ databases">
        <authorList>
            <person name="de Groot N.N."/>
        </authorList>
    </citation>
    <scope>NUCLEOTIDE SEQUENCE [LARGE SCALE GENOMIC DNA]</scope>
    <source>
        <strain evidence="2 3">DSM 23126</strain>
    </source>
</reference>
<dbReference type="SUPFAM" id="SSF55729">
    <property type="entry name" value="Acyl-CoA N-acyltransferases (Nat)"/>
    <property type="match status" value="1"/>
</dbReference>
<dbReference type="AlphaFoldDB" id="A0A1H2X0V2"/>
<dbReference type="GO" id="GO:0005737">
    <property type="term" value="C:cytoplasm"/>
    <property type="evidence" value="ECO:0007669"/>
    <property type="project" value="TreeGrafter"/>
</dbReference>
<evidence type="ECO:0000313" key="2">
    <source>
        <dbReference type="EMBL" id="SDW86396.1"/>
    </source>
</evidence>
<accession>A0A1H2X0V2</accession>
<dbReference type="Proteomes" id="UP000199488">
    <property type="component" value="Unassembled WGS sequence"/>
</dbReference>
<organism evidence="2 3">
    <name type="scientific">Marinococcus luteus</name>
    <dbReference type="NCBI Taxonomy" id="1122204"/>
    <lineage>
        <taxon>Bacteria</taxon>
        <taxon>Bacillati</taxon>
        <taxon>Bacillota</taxon>
        <taxon>Bacilli</taxon>
        <taxon>Bacillales</taxon>
        <taxon>Bacillaceae</taxon>
        <taxon>Marinococcus</taxon>
    </lineage>
</organism>
<feature type="domain" description="N-acetyltransferase" evidence="1">
    <location>
        <begin position="20"/>
        <end position="186"/>
    </location>
</feature>
<dbReference type="STRING" id="1122204.SAMN05421781_2587"/>
<dbReference type="RefSeq" id="WP_091615892.1">
    <property type="nucleotide sequence ID" value="NZ_FNNC01000006.1"/>
</dbReference>